<dbReference type="InterPro" id="IPR013655">
    <property type="entry name" value="PAS_fold_3"/>
</dbReference>
<evidence type="ECO:0000259" key="2">
    <source>
        <dbReference type="PROSITE" id="PS50112"/>
    </source>
</evidence>
<dbReference type="PROSITE" id="PS50113">
    <property type="entry name" value="PAC"/>
    <property type="match status" value="1"/>
</dbReference>
<dbReference type="Gene3D" id="3.30.70.270">
    <property type="match status" value="1"/>
</dbReference>
<evidence type="ECO:0000313" key="5">
    <source>
        <dbReference type="EMBL" id="MBT0963377.1"/>
    </source>
</evidence>
<protein>
    <submittedName>
        <fullName evidence="5">Diguanylate cyclase</fullName>
    </submittedName>
</protein>
<keyword evidence="1" id="KW-0472">Membrane</keyword>
<feature type="domain" description="GGDEF" evidence="4">
    <location>
        <begin position="392"/>
        <end position="526"/>
    </location>
</feature>
<evidence type="ECO:0000259" key="3">
    <source>
        <dbReference type="PROSITE" id="PS50113"/>
    </source>
</evidence>
<reference evidence="6" key="1">
    <citation type="journal article" date="2022" name="ISME J.">
        <title>Genetic and phylogenetic analysis of dissimilatory iodate-reducing bacteria identifies potential niches across the world's oceans.</title>
        <authorList>
            <person name="Reyes-Umana V."/>
            <person name="Henning Z."/>
            <person name="Lee K."/>
            <person name="Barnum T.P."/>
            <person name="Coates J.D."/>
        </authorList>
    </citation>
    <scope>NUCLEOTIDE SEQUENCE [LARGE SCALE GENOMIC DNA]</scope>
    <source>
        <strain evidence="6">IR12</strain>
    </source>
</reference>
<comment type="caution">
    <text evidence="5">The sequence shown here is derived from an EMBL/GenBank/DDBJ whole genome shotgun (WGS) entry which is preliminary data.</text>
</comment>
<dbReference type="InterPro" id="IPR052163">
    <property type="entry name" value="DGC-Regulatory_Protein"/>
</dbReference>
<dbReference type="SUPFAM" id="SSF55785">
    <property type="entry name" value="PYP-like sensor domain (PAS domain)"/>
    <property type="match status" value="2"/>
</dbReference>
<dbReference type="SMART" id="SM00267">
    <property type="entry name" value="GGDEF"/>
    <property type="match status" value="1"/>
</dbReference>
<feature type="transmembrane region" description="Helical" evidence="1">
    <location>
        <begin position="69"/>
        <end position="88"/>
    </location>
</feature>
<keyword evidence="6" id="KW-1185">Reference proteome</keyword>
<dbReference type="NCBIfam" id="TIGR00254">
    <property type="entry name" value="GGDEF"/>
    <property type="match status" value="1"/>
</dbReference>
<dbReference type="FunFam" id="3.30.70.270:FF:000001">
    <property type="entry name" value="Diguanylate cyclase domain protein"/>
    <property type="match status" value="1"/>
</dbReference>
<feature type="domain" description="PAS" evidence="2">
    <location>
        <begin position="135"/>
        <end position="181"/>
    </location>
</feature>
<evidence type="ECO:0000313" key="6">
    <source>
        <dbReference type="Proteomes" id="UP000694660"/>
    </source>
</evidence>
<dbReference type="PANTHER" id="PTHR46663:SF3">
    <property type="entry name" value="SLL0267 PROTEIN"/>
    <property type="match status" value="1"/>
</dbReference>
<name>A0A944DFP2_DENI1</name>
<dbReference type="PROSITE" id="PS50112">
    <property type="entry name" value="PAS"/>
    <property type="match status" value="2"/>
</dbReference>
<dbReference type="Pfam" id="PF13426">
    <property type="entry name" value="PAS_9"/>
    <property type="match status" value="1"/>
</dbReference>
<dbReference type="AlphaFoldDB" id="A0A944DFP2"/>
<dbReference type="SUPFAM" id="SSF55073">
    <property type="entry name" value="Nucleotide cyclase"/>
    <property type="match status" value="1"/>
</dbReference>
<keyword evidence="1" id="KW-0812">Transmembrane</keyword>
<keyword evidence="1" id="KW-1133">Transmembrane helix</keyword>
<sequence>MADASLRTVEVHSQPFSFAGRPLLLSIINDITPGRLSDQGLWHYQSLLEAQVADRVQAANAARQREQTLLIVGLLLQAGVIVLLIFNIRRRKRLERAHDALTRAVSEERQRLVDILWGTGAGTWEWILDTGHMRVNSQWASLVGRAPETLAGLTESQFRDFIHPDDLARYLAARRRHLDGESPAYECDLRVRAGSGDWIWVMDRGRVVARDTHGYPLRMAGTWLEITGKKQYEDKLRLAASVFTHAREAIMITAVDGTIVEVNDAFCRITGFDRDDVLGRTPKVLSSGRHDEDFYALMWQALNEKGHWEGEVWNRRKDGELYAEMLTISAVRDNHGNAPYFVALFSDITDQKQHQRELEQYAHYDMLTGLPNRLLLSDRLRQAMALALRRGHRLAVAYLDLDGFKAVNDTHGHAAGDEVLTLLSARFRLALREGDTIARLGGDEFVALLVDPGEPAAMQTILQRLLDAAAAPLEWKGLQLQVSASVGVVYFPQSTPVDPDALIQLADEAMYRAKMSGKNRFYIAPAATT</sequence>
<organism evidence="5 6">
    <name type="scientific">Denitromonas iodatirespirans</name>
    <dbReference type="NCBI Taxonomy" id="2795389"/>
    <lineage>
        <taxon>Bacteria</taxon>
        <taxon>Pseudomonadati</taxon>
        <taxon>Pseudomonadota</taxon>
        <taxon>Betaproteobacteria</taxon>
        <taxon>Rhodocyclales</taxon>
        <taxon>Zoogloeaceae</taxon>
        <taxon>Denitromonas</taxon>
    </lineage>
</organism>
<dbReference type="CDD" id="cd01949">
    <property type="entry name" value="GGDEF"/>
    <property type="match status" value="1"/>
</dbReference>
<dbReference type="InterPro" id="IPR000700">
    <property type="entry name" value="PAS-assoc_C"/>
</dbReference>
<dbReference type="GO" id="GO:0003824">
    <property type="term" value="F:catalytic activity"/>
    <property type="evidence" value="ECO:0007669"/>
    <property type="project" value="UniProtKB-ARBA"/>
</dbReference>
<dbReference type="InterPro" id="IPR035965">
    <property type="entry name" value="PAS-like_dom_sf"/>
</dbReference>
<dbReference type="Pfam" id="PF00990">
    <property type="entry name" value="GGDEF"/>
    <property type="match status" value="1"/>
</dbReference>
<dbReference type="InterPro" id="IPR029787">
    <property type="entry name" value="Nucleotide_cyclase"/>
</dbReference>
<dbReference type="PANTHER" id="PTHR46663">
    <property type="entry name" value="DIGUANYLATE CYCLASE DGCT-RELATED"/>
    <property type="match status" value="1"/>
</dbReference>
<dbReference type="InterPro" id="IPR001610">
    <property type="entry name" value="PAC"/>
</dbReference>
<gene>
    <name evidence="5" type="ORF">I8J34_19510</name>
</gene>
<dbReference type="InterPro" id="IPR043128">
    <property type="entry name" value="Rev_trsase/Diguanyl_cyclase"/>
</dbReference>
<dbReference type="Pfam" id="PF08447">
    <property type="entry name" value="PAS_3"/>
    <property type="match status" value="1"/>
</dbReference>
<dbReference type="SMART" id="SM00086">
    <property type="entry name" value="PAC"/>
    <property type="match status" value="2"/>
</dbReference>
<feature type="domain" description="PAS" evidence="2">
    <location>
        <begin position="232"/>
        <end position="293"/>
    </location>
</feature>
<evidence type="ECO:0000259" key="4">
    <source>
        <dbReference type="PROSITE" id="PS50887"/>
    </source>
</evidence>
<dbReference type="CDD" id="cd00130">
    <property type="entry name" value="PAS"/>
    <property type="match status" value="2"/>
</dbReference>
<dbReference type="Proteomes" id="UP000694660">
    <property type="component" value="Unassembled WGS sequence"/>
</dbReference>
<dbReference type="SMART" id="SM00091">
    <property type="entry name" value="PAS"/>
    <property type="match status" value="2"/>
</dbReference>
<dbReference type="EMBL" id="JAEKFT010000028">
    <property type="protein sequence ID" value="MBT0963377.1"/>
    <property type="molecule type" value="Genomic_DNA"/>
</dbReference>
<accession>A0A944DFP2</accession>
<dbReference type="NCBIfam" id="TIGR00229">
    <property type="entry name" value="sensory_box"/>
    <property type="match status" value="2"/>
</dbReference>
<evidence type="ECO:0000256" key="1">
    <source>
        <dbReference type="SAM" id="Phobius"/>
    </source>
</evidence>
<feature type="domain" description="PAC" evidence="3">
    <location>
        <begin position="308"/>
        <end position="360"/>
    </location>
</feature>
<dbReference type="InterPro" id="IPR000160">
    <property type="entry name" value="GGDEF_dom"/>
</dbReference>
<dbReference type="InterPro" id="IPR000014">
    <property type="entry name" value="PAS"/>
</dbReference>
<proteinExistence type="predicted"/>
<dbReference type="Gene3D" id="3.30.450.20">
    <property type="entry name" value="PAS domain"/>
    <property type="match status" value="2"/>
</dbReference>
<dbReference type="PROSITE" id="PS50887">
    <property type="entry name" value="GGDEF"/>
    <property type="match status" value="1"/>
</dbReference>